<proteinExistence type="predicted"/>
<feature type="transmembrane region" description="Helical" evidence="2">
    <location>
        <begin position="51"/>
        <end position="69"/>
    </location>
</feature>
<dbReference type="HOGENOM" id="CLU_1694182_0_0_0"/>
<keyword evidence="2" id="KW-0472">Membrane</keyword>
<dbReference type="Proteomes" id="UP000006860">
    <property type="component" value="Chromosome"/>
</dbReference>
<evidence type="ECO:0000313" key="3">
    <source>
        <dbReference type="EMBL" id="ADY58459.1"/>
    </source>
</evidence>
<evidence type="ECO:0000313" key="4">
    <source>
        <dbReference type="Proteomes" id="UP000006860"/>
    </source>
</evidence>
<reference evidence="4" key="1">
    <citation type="submission" date="2011-02" db="EMBL/GenBank/DDBJ databases">
        <title>The complete genome of Planctomyces brasiliensis DSM 5305.</title>
        <authorList>
            <person name="Lucas S."/>
            <person name="Copeland A."/>
            <person name="Lapidus A."/>
            <person name="Bruce D."/>
            <person name="Goodwin L."/>
            <person name="Pitluck S."/>
            <person name="Kyrpides N."/>
            <person name="Mavromatis K."/>
            <person name="Pagani I."/>
            <person name="Ivanova N."/>
            <person name="Ovchinnikova G."/>
            <person name="Lu M."/>
            <person name="Detter J.C."/>
            <person name="Han C."/>
            <person name="Land M."/>
            <person name="Hauser L."/>
            <person name="Markowitz V."/>
            <person name="Cheng J.-F."/>
            <person name="Hugenholtz P."/>
            <person name="Woyke T."/>
            <person name="Wu D."/>
            <person name="Tindall B."/>
            <person name="Pomrenke H.G."/>
            <person name="Brambilla E."/>
            <person name="Klenk H.-P."/>
            <person name="Eisen J.A."/>
        </authorList>
    </citation>
    <scope>NUCLEOTIDE SEQUENCE [LARGE SCALE GENOMIC DNA]</scope>
    <source>
        <strain evidence="4">ATCC 49424 / DSM 5305 / JCM 21570 / IAM 15109 / NBRC 103401 / IFAM 1448</strain>
    </source>
</reference>
<dbReference type="KEGG" id="pbs:Plabr_0836"/>
<keyword evidence="2" id="KW-0812">Transmembrane</keyword>
<dbReference type="RefSeq" id="WP_013627199.1">
    <property type="nucleotide sequence ID" value="NC_015174.1"/>
</dbReference>
<feature type="region of interest" description="Disordered" evidence="1">
    <location>
        <begin position="1"/>
        <end position="32"/>
    </location>
</feature>
<gene>
    <name evidence="3" type="ordered locus">Plabr_0836</name>
</gene>
<sequence>MDNPQPAKPEDEDTFASSSDAESGELEDDESGKVDLSVGIGVAPSRDRFKVVRWLLLIYNLGLLWFLYNRPEYAQYRPVPVSPWLIAFSSVVSVVTAGLAQLLTGALIAITLAGMAGLLTSYAGMDGPYCTVLGLTLGITTVLIMIELRRQSSDE</sequence>
<dbReference type="EMBL" id="CP002546">
    <property type="protein sequence ID" value="ADY58459.1"/>
    <property type="molecule type" value="Genomic_DNA"/>
</dbReference>
<feature type="transmembrane region" description="Helical" evidence="2">
    <location>
        <begin position="131"/>
        <end position="148"/>
    </location>
</feature>
<protein>
    <submittedName>
        <fullName evidence="3">Uncharacterized protein</fullName>
    </submittedName>
</protein>
<organism evidence="3 4">
    <name type="scientific">Rubinisphaera brasiliensis (strain ATCC 49424 / DSM 5305 / JCM 21570 / IAM 15109 / NBRC 103401 / IFAM 1448)</name>
    <name type="common">Planctomyces brasiliensis</name>
    <dbReference type="NCBI Taxonomy" id="756272"/>
    <lineage>
        <taxon>Bacteria</taxon>
        <taxon>Pseudomonadati</taxon>
        <taxon>Planctomycetota</taxon>
        <taxon>Planctomycetia</taxon>
        <taxon>Planctomycetales</taxon>
        <taxon>Planctomycetaceae</taxon>
        <taxon>Rubinisphaera</taxon>
    </lineage>
</organism>
<keyword evidence="4" id="KW-1185">Reference proteome</keyword>
<evidence type="ECO:0000256" key="1">
    <source>
        <dbReference type="SAM" id="MobiDB-lite"/>
    </source>
</evidence>
<dbReference type="AlphaFoldDB" id="F0SHM1"/>
<accession>F0SHM1</accession>
<evidence type="ECO:0000256" key="2">
    <source>
        <dbReference type="SAM" id="Phobius"/>
    </source>
</evidence>
<keyword evidence="2" id="KW-1133">Transmembrane helix</keyword>
<name>F0SHM1_RUBBR</name>